<dbReference type="Pfam" id="PF09035">
    <property type="entry name" value="Tn916-Xis"/>
    <property type="match status" value="1"/>
</dbReference>
<evidence type="ECO:0000256" key="1">
    <source>
        <dbReference type="SAM" id="MobiDB-lite"/>
    </source>
</evidence>
<sequence length="155" mass="18596">MTDDMRLLLRILLEQELREAEPEMQRPRKKREAEREDGIDYASAESRGKTKRTKDTMKEERAEDLQQARSDMYSTHENVAYNMKKVPIWEKYALSLSEAAEYFHIGTRRLRQIIAKDKYAKYLIWNGGRVFFKRKMFEEYLNNEVQLFSNNNTES</sequence>
<organism evidence="2 3">
    <name type="scientific">Agathobaculum butyriciproducens</name>
    <dbReference type="NCBI Taxonomy" id="1628085"/>
    <lineage>
        <taxon>Bacteria</taxon>
        <taxon>Bacillati</taxon>
        <taxon>Bacillota</taxon>
        <taxon>Clostridia</taxon>
        <taxon>Eubacteriales</taxon>
        <taxon>Butyricicoccaceae</taxon>
        <taxon>Agathobaculum</taxon>
    </lineage>
</organism>
<evidence type="ECO:0000313" key="3">
    <source>
        <dbReference type="Proteomes" id="UP001298753"/>
    </source>
</evidence>
<dbReference type="InterPro" id="IPR015122">
    <property type="entry name" value="Tn916-Xis"/>
</dbReference>
<protein>
    <recommendedName>
        <fullName evidence="4">Excisionase family DNA binding protein</fullName>
    </recommendedName>
</protein>
<gene>
    <name evidence="2" type="ORF">LKD22_04390</name>
</gene>
<evidence type="ECO:0008006" key="4">
    <source>
        <dbReference type="Google" id="ProtNLM"/>
    </source>
</evidence>
<name>A0AAW4W027_9FIRM</name>
<keyword evidence="3" id="KW-1185">Reference proteome</keyword>
<comment type="caution">
    <text evidence="2">The sequence shown here is derived from an EMBL/GenBank/DDBJ whole genome shotgun (WGS) entry which is preliminary data.</text>
</comment>
<dbReference type="GeneID" id="98661068"/>
<reference evidence="2 3" key="1">
    <citation type="submission" date="2021-10" db="EMBL/GenBank/DDBJ databases">
        <title>Anaerobic single-cell dispensing facilitates the cultivation of human gut bacteria.</title>
        <authorList>
            <person name="Afrizal A."/>
        </authorList>
    </citation>
    <scope>NUCLEOTIDE SEQUENCE [LARGE SCALE GENOMIC DNA]</scope>
    <source>
        <strain evidence="2 3">CLA-AA-H270</strain>
    </source>
</reference>
<feature type="region of interest" description="Disordered" evidence="1">
    <location>
        <begin position="19"/>
        <end position="69"/>
    </location>
</feature>
<dbReference type="AlphaFoldDB" id="A0AAW4W027"/>
<feature type="compositionally biased region" description="Basic and acidic residues" evidence="1">
    <location>
        <begin position="53"/>
        <end position="66"/>
    </location>
</feature>
<dbReference type="EMBL" id="JAJEPX010000008">
    <property type="protein sequence ID" value="MCC2176373.1"/>
    <property type="molecule type" value="Genomic_DNA"/>
</dbReference>
<feature type="compositionally biased region" description="Basic and acidic residues" evidence="1">
    <location>
        <begin position="19"/>
        <end position="38"/>
    </location>
</feature>
<evidence type="ECO:0000313" key="2">
    <source>
        <dbReference type="EMBL" id="MCC2176373.1"/>
    </source>
</evidence>
<dbReference type="InterPro" id="IPR038148">
    <property type="entry name" value="Tn1545/Tn916_Xis"/>
</dbReference>
<dbReference type="Gene3D" id="3.90.105.50">
    <property type="match status" value="1"/>
</dbReference>
<dbReference type="RefSeq" id="WP_227600342.1">
    <property type="nucleotide sequence ID" value="NZ_JAJEPX010000008.1"/>
</dbReference>
<proteinExistence type="predicted"/>
<accession>A0AAW4W027</accession>
<dbReference type="Proteomes" id="UP001298753">
    <property type="component" value="Unassembled WGS sequence"/>
</dbReference>